<dbReference type="SUPFAM" id="SSF56935">
    <property type="entry name" value="Porins"/>
    <property type="match status" value="1"/>
</dbReference>
<keyword evidence="3 11" id="KW-1134">Transmembrane beta strand</keyword>
<evidence type="ECO:0000256" key="13">
    <source>
        <dbReference type="SAM" id="SignalP"/>
    </source>
</evidence>
<proteinExistence type="inferred from homology"/>
<evidence type="ECO:0000256" key="11">
    <source>
        <dbReference type="PROSITE-ProRule" id="PRU01360"/>
    </source>
</evidence>
<evidence type="ECO:0000256" key="12">
    <source>
        <dbReference type="RuleBase" id="RU003357"/>
    </source>
</evidence>
<keyword evidence="13" id="KW-0732">Signal</keyword>
<name>A0ABU9GSY2_9GAMM</name>
<dbReference type="Pfam" id="PF00593">
    <property type="entry name" value="TonB_dep_Rec_b-barrel"/>
    <property type="match status" value="1"/>
</dbReference>
<keyword evidence="10 11" id="KW-0998">Cell outer membrane</keyword>
<evidence type="ECO:0000256" key="9">
    <source>
        <dbReference type="ARBA" id="ARBA00023136"/>
    </source>
</evidence>
<keyword evidence="4" id="KW-0410">Iron transport</keyword>
<evidence type="ECO:0000256" key="10">
    <source>
        <dbReference type="ARBA" id="ARBA00023237"/>
    </source>
</evidence>
<gene>
    <name evidence="16" type="ORF">V6256_12560</name>
</gene>
<dbReference type="Proteomes" id="UP001369082">
    <property type="component" value="Unassembled WGS sequence"/>
</dbReference>
<feature type="domain" description="TonB-dependent receptor-like beta-barrel" evidence="14">
    <location>
        <begin position="239"/>
        <end position="646"/>
    </location>
</feature>
<feature type="signal peptide" evidence="13">
    <location>
        <begin position="1"/>
        <end position="20"/>
    </location>
</feature>
<dbReference type="PANTHER" id="PTHR32552">
    <property type="entry name" value="FERRICHROME IRON RECEPTOR-RELATED"/>
    <property type="match status" value="1"/>
</dbReference>
<dbReference type="InterPro" id="IPR039426">
    <property type="entry name" value="TonB-dep_rcpt-like"/>
</dbReference>
<keyword evidence="8 12" id="KW-0798">TonB box</keyword>
<dbReference type="InterPro" id="IPR036942">
    <property type="entry name" value="Beta-barrel_TonB_sf"/>
</dbReference>
<dbReference type="EMBL" id="JBAKAZ010000056">
    <property type="protein sequence ID" value="MEL0630440.1"/>
    <property type="molecule type" value="Genomic_DNA"/>
</dbReference>
<evidence type="ECO:0000313" key="17">
    <source>
        <dbReference type="Proteomes" id="UP001369082"/>
    </source>
</evidence>
<keyword evidence="6" id="KW-0408">Iron</keyword>
<evidence type="ECO:0000313" key="16">
    <source>
        <dbReference type="EMBL" id="MEL0630440.1"/>
    </source>
</evidence>
<dbReference type="PROSITE" id="PS52016">
    <property type="entry name" value="TONB_DEPENDENT_REC_3"/>
    <property type="match status" value="1"/>
</dbReference>
<dbReference type="InterPro" id="IPR012910">
    <property type="entry name" value="Plug_dom"/>
</dbReference>
<evidence type="ECO:0000256" key="7">
    <source>
        <dbReference type="ARBA" id="ARBA00023065"/>
    </source>
</evidence>
<dbReference type="Pfam" id="PF07715">
    <property type="entry name" value="Plug"/>
    <property type="match status" value="1"/>
</dbReference>
<evidence type="ECO:0000256" key="1">
    <source>
        <dbReference type="ARBA" id="ARBA00004571"/>
    </source>
</evidence>
<keyword evidence="7" id="KW-0406">Ion transport</keyword>
<keyword evidence="2 11" id="KW-0813">Transport</keyword>
<comment type="caution">
    <text evidence="16">The sequence shown here is derived from an EMBL/GenBank/DDBJ whole genome shotgun (WGS) entry which is preliminary data.</text>
</comment>
<evidence type="ECO:0000256" key="6">
    <source>
        <dbReference type="ARBA" id="ARBA00023004"/>
    </source>
</evidence>
<evidence type="ECO:0000256" key="8">
    <source>
        <dbReference type="ARBA" id="ARBA00023077"/>
    </source>
</evidence>
<feature type="chain" id="PRO_5047142531" evidence="13">
    <location>
        <begin position="21"/>
        <end position="677"/>
    </location>
</feature>
<comment type="subcellular location">
    <subcellularLocation>
        <location evidence="1 11">Cell outer membrane</location>
        <topology evidence="1 11">Multi-pass membrane protein</topology>
    </subcellularLocation>
</comment>
<reference evidence="16 17" key="1">
    <citation type="submission" date="2024-02" db="EMBL/GenBank/DDBJ databases">
        <title>Bacteria isolated from the canopy kelp, Nereocystis luetkeana.</title>
        <authorList>
            <person name="Pfister C.A."/>
            <person name="Younker I.T."/>
            <person name="Light S.H."/>
        </authorList>
    </citation>
    <scope>NUCLEOTIDE SEQUENCE [LARGE SCALE GENOMIC DNA]</scope>
    <source>
        <strain evidence="16 17">TI.1.05</strain>
    </source>
</reference>
<evidence type="ECO:0000256" key="2">
    <source>
        <dbReference type="ARBA" id="ARBA00022448"/>
    </source>
</evidence>
<dbReference type="InterPro" id="IPR000531">
    <property type="entry name" value="Beta-barrel_TonB"/>
</dbReference>
<dbReference type="RefSeq" id="WP_341598568.1">
    <property type="nucleotide sequence ID" value="NZ_JBAKAZ010000056.1"/>
</dbReference>
<sequence length="677" mass="74396">MKHCKLYAAIMIALTGQVMAEEPSQTDVMIVTGEKIDRDIKDTTTAITVIDGQDIEKTGAKTINDVVIEAPNVVSSGFGSINIRGVNGSGAATGFYAIRSGARQRVDTNVDGVSDAFTGYNFSGSGVWDVQQIEVLRGPQSTTQGENSIGGAISVKTNDPTFAPEYAIRGGAEVYENGNVMKNVALMASGPLNEQLAYRVAFDGTDGQSYMTYDGDTDSVPVDPEDSRNLNFRGKLLWNPAFNEDLSIKFTGNYRKADGNYLNWATWDDGSGYEDETLSLGTHYNEGLGRDTSYNTRIQDSDVYNLSTEINYKINSQIASKTLVSFNSQTNIFDQYPTEQTYNFKDKTTKLESQLTFTPSNSNIDGYVGIMAADRENTVSSESYSTEGKTDETRLGLFGEMNYNINEQFTLTTGARLQYEKQDRLFTASYVSPDLDDGIEDVYLLPKIALTYSPIESTTFGISFRQGYNSGGLGYYNYGGASEVYTYESESVNAYELSAKTAFNRSTTLNTAIFYNDYNDYQGISDYKITNVGQAHTMGLEVELAHWLTDSLEVRPAIGLLKSKVDQDDNFKGNELSNAPELNASLGLTQYVGENLTLGLDATYVSEYYSDLENTSDYKAGNYTLLGTSIDYTLGDLLISGYITNLTDEDVVYLINGGYRASVGQSRTVGLNLTYKM</sequence>
<accession>A0ABU9GSY2</accession>
<dbReference type="Gene3D" id="2.40.170.20">
    <property type="entry name" value="TonB-dependent receptor, beta-barrel domain"/>
    <property type="match status" value="1"/>
</dbReference>
<feature type="domain" description="TonB-dependent receptor plug" evidence="15">
    <location>
        <begin position="40"/>
        <end position="152"/>
    </location>
</feature>
<evidence type="ECO:0000256" key="5">
    <source>
        <dbReference type="ARBA" id="ARBA00022692"/>
    </source>
</evidence>
<keyword evidence="16" id="KW-0675">Receptor</keyword>
<evidence type="ECO:0000256" key="4">
    <source>
        <dbReference type="ARBA" id="ARBA00022496"/>
    </source>
</evidence>
<protein>
    <submittedName>
        <fullName evidence="16">TonB-dependent receptor</fullName>
    </submittedName>
</protein>
<comment type="similarity">
    <text evidence="11 12">Belongs to the TonB-dependent receptor family.</text>
</comment>
<keyword evidence="5 11" id="KW-0812">Transmembrane</keyword>
<dbReference type="PANTHER" id="PTHR32552:SF81">
    <property type="entry name" value="TONB-DEPENDENT OUTER MEMBRANE RECEPTOR"/>
    <property type="match status" value="1"/>
</dbReference>
<evidence type="ECO:0000259" key="14">
    <source>
        <dbReference type="Pfam" id="PF00593"/>
    </source>
</evidence>
<organism evidence="16 17">
    <name type="scientific">Psychromonas aquatilis</name>
    <dbReference type="NCBI Taxonomy" id="2005072"/>
    <lineage>
        <taxon>Bacteria</taxon>
        <taxon>Pseudomonadati</taxon>
        <taxon>Pseudomonadota</taxon>
        <taxon>Gammaproteobacteria</taxon>
        <taxon>Alteromonadales</taxon>
        <taxon>Psychromonadaceae</taxon>
        <taxon>Psychromonas</taxon>
    </lineage>
</organism>
<keyword evidence="17" id="KW-1185">Reference proteome</keyword>
<evidence type="ECO:0000259" key="15">
    <source>
        <dbReference type="Pfam" id="PF07715"/>
    </source>
</evidence>
<evidence type="ECO:0000256" key="3">
    <source>
        <dbReference type="ARBA" id="ARBA00022452"/>
    </source>
</evidence>
<keyword evidence="9 11" id="KW-0472">Membrane</keyword>